<dbReference type="Gene3D" id="1.20.1640.10">
    <property type="entry name" value="Multidrug efflux transporter AcrB transmembrane domain"/>
    <property type="match status" value="2"/>
</dbReference>
<dbReference type="RefSeq" id="WP_231488564.1">
    <property type="nucleotide sequence ID" value="NZ_BAAAZO010000011.1"/>
</dbReference>
<evidence type="ECO:0000256" key="6">
    <source>
        <dbReference type="ARBA" id="ARBA00023136"/>
    </source>
</evidence>
<gene>
    <name evidence="9" type="ORF">GCM10022223_56590</name>
</gene>
<evidence type="ECO:0000256" key="2">
    <source>
        <dbReference type="ARBA" id="ARBA00010157"/>
    </source>
</evidence>
<keyword evidence="10" id="KW-1185">Reference proteome</keyword>
<comment type="similarity">
    <text evidence="2">Belongs to the resistance-nodulation-cell division (RND) (TC 2.A.6) family. MmpL subfamily.</text>
</comment>
<feature type="transmembrane region" description="Helical" evidence="7">
    <location>
        <begin position="578"/>
        <end position="601"/>
    </location>
</feature>
<organism evidence="9 10">
    <name type="scientific">Kineosporia mesophila</name>
    <dbReference type="NCBI Taxonomy" id="566012"/>
    <lineage>
        <taxon>Bacteria</taxon>
        <taxon>Bacillati</taxon>
        <taxon>Actinomycetota</taxon>
        <taxon>Actinomycetes</taxon>
        <taxon>Kineosporiales</taxon>
        <taxon>Kineosporiaceae</taxon>
        <taxon>Kineosporia</taxon>
    </lineage>
</organism>
<dbReference type="InterPro" id="IPR050545">
    <property type="entry name" value="Mycobact_MmpL"/>
</dbReference>
<dbReference type="PANTHER" id="PTHR33406:SF11">
    <property type="entry name" value="MEMBRANE PROTEIN SCO6666-RELATED"/>
    <property type="match status" value="1"/>
</dbReference>
<dbReference type="PANTHER" id="PTHR33406">
    <property type="entry name" value="MEMBRANE PROTEIN MJ1562-RELATED"/>
    <property type="match status" value="1"/>
</dbReference>
<sequence>MSTLLYALGRRAYRGRLVVIGVWVLVLAGLAAGAVTLGSGTSEEFRIPGTASQKALDTLGDRFPELAGGQAQVVAVASDVTTPEMKKAVQSSLAAVSKVDGVTAVIDPYNEQVKGAISQDRQVALGTVQVESNWRDDSDALRDSIEKAAEPITAAGGQVEFGGEVFAVSLPSVTPTEGIGVVVALIVLIVTFGSILAAGLPLITALVGVGATMAAIWLFTPLLDISSTVPLLALMIGLAVGIDYALLIVSRHRDQLRDGLDPEESAARAVAKAGSAVVFAGLTVIIALVGLAVARIPFLTVMGVAAAGAVLVAVLIALTLLPALLGLLGARLTPKPAQGKERHRFANAWLSTVIRIPVVTILLVVVAVGALAVPAKDLRLALNDNGTAASDTTQRKAFDLVAAHFGPGANAPLLVTADLPGGSDPQKLLAQLAGELGGLKGVAGVSSAAVNTNGDLAVVALIPTGSASSQVTSDLVKEIRAANADLEQKYGVDVGVTGQTAIAIDISDRLSDALLPFGIAVVGLSLVLLGAVFRSIAVPVKAALGYLLSVGASFGAVTAVFEWGWLGDLLGVQREGPVISFMPIILMGVLFGLAMDYEVFLVARIREEFVHNGGDARQALRVGYAAGSRVVTAAALIMVSVFTAFVPEGDANIKPIALALAVGVFVDAFIVRMILVPAVLALLGNAAWWIPGWLDRVLPRLDVEGEGLEKKLEHQKEPAPAS</sequence>
<feature type="transmembrane region" description="Helical" evidence="7">
    <location>
        <begin position="349"/>
        <end position="373"/>
    </location>
</feature>
<keyword evidence="3" id="KW-1003">Cell membrane</keyword>
<dbReference type="InterPro" id="IPR004869">
    <property type="entry name" value="MMPL_dom"/>
</dbReference>
<proteinExistence type="inferred from homology"/>
<feature type="transmembrane region" description="Helical" evidence="7">
    <location>
        <begin position="229"/>
        <end position="249"/>
    </location>
</feature>
<comment type="caution">
    <text evidence="9">The sequence shown here is derived from an EMBL/GenBank/DDBJ whole genome shotgun (WGS) entry which is preliminary data.</text>
</comment>
<feature type="transmembrane region" description="Helical" evidence="7">
    <location>
        <begin position="657"/>
        <end position="690"/>
    </location>
</feature>
<evidence type="ECO:0000259" key="8">
    <source>
        <dbReference type="PROSITE" id="PS50156"/>
    </source>
</evidence>
<dbReference type="SUPFAM" id="SSF82866">
    <property type="entry name" value="Multidrug efflux transporter AcrB transmembrane domain"/>
    <property type="match status" value="2"/>
</dbReference>
<evidence type="ECO:0000256" key="3">
    <source>
        <dbReference type="ARBA" id="ARBA00022475"/>
    </source>
</evidence>
<dbReference type="InterPro" id="IPR001036">
    <property type="entry name" value="Acrflvin-R"/>
</dbReference>
<keyword evidence="6 7" id="KW-0472">Membrane</keyword>
<comment type="subcellular location">
    <subcellularLocation>
        <location evidence="1">Cell membrane</location>
        <topology evidence="1">Multi-pass membrane protein</topology>
    </subcellularLocation>
</comment>
<protein>
    <submittedName>
        <fullName evidence="9">MMPL family transporter</fullName>
    </submittedName>
</protein>
<evidence type="ECO:0000256" key="7">
    <source>
        <dbReference type="SAM" id="Phobius"/>
    </source>
</evidence>
<evidence type="ECO:0000256" key="5">
    <source>
        <dbReference type="ARBA" id="ARBA00022989"/>
    </source>
</evidence>
<feature type="transmembrane region" description="Helical" evidence="7">
    <location>
        <begin position="545"/>
        <end position="566"/>
    </location>
</feature>
<keyword evidence="4 7" id="KW-0812">Transmembrane</keyword>
<evidence type="ECO:0000256" key="1">
    <source>
        <dbReference type="ARBA" id="ARBA00004651"/>
    </source>
</evidence>
<dbReference type="EMBL" id="BAAAZO010000011">
    <property type="protein sequence ID" value="GAA3631250.1"/>
    <property type="molecule type" value="Genomic_DNA"/>
</dbReference>
<evidence type="ECO:0000313" key="10">
    <source>
        <dbReference type="Proteomes" id="UP001501074"/>
    </source>
</evidence>
<dbReference type="Proteomes" id="UP001501074">
    <property type="component" value="Unassembled WGS sequence"/>
</dbReference>
<feature type="domain" description="SSD" evidence="8">
    <location>
        <begin position="180"/>
        <end position="327"/>
    </location>
</feature>
<feature type="transmembrane region" description="Helical" evidence="7">
    <location>
        <begin position="299"/>
        <end position="328"/>
    </location>
</feature>
<dbReference type="PRINTS" id="PR00702">
    <property type="entry name" value="ACRIFLAVINRP"/>
</dbReference>
<reference evidence="10" key="1">
    <citation type="journal article" date="2019" name="Int. J. Syst. Evol. Microbiol.">
        <title>The Global Catalogue of Microorganisms (GCM) 10K type strain sequencing project: providing services to taxonomists for standard genome sequencing and annotation.</title>
        <authorList>
            <consortium name="The Broad Institute Genomics Platform"/>
            <consortium name="The Broad Institute Genome Sequencing Center for Infectious Disease"/>
            <person name="Wu L."/>
            <person name="Ma J."/>
        </authorList>
    </citation>
    <scope>NUCLEOTIDE SEQUENCE [LARGE SCALE GENOMIC DNA]</scope>
    <source>
        <strain evidence="10">JCM 16902</strain>
    </source>
</reference>
<accession>A0ABP7AFR0</accession>
<feature type="transmembrane region" description="Helical" evidence="7">
    <location>
        <begin position="513"/>
        <end position="533"/>
    </location>
</feature>
<evidence type="ECO:0000313" key="9">
    <source>
        <dbReference type="EMBL" id="GAA3631250.1"/>
    </source>
</evidence>
<feature type="transmembrane region" description="Helical" evidence="7">
    <location>
        <begin position="622"/>
        <end position="645"/>
    </location>
</feature>
<feature type="transmembrane region" description="Helical" evidence="7">
    <location>
        <begin position="270"/>
        <end position="293"/>
    </location>
</feature>
<keyword evidence="5 7" id="KW-1133">Transmembrane helix</keyword>
<feature type="transmembrane region" description="Helical" evidence="7">
    <location>
        <begin position="178"/>
        <end position="198"/>
    </location>
</feature>
<feature type="transmembrane region" description="Helical" evidence="7">
    <location>
        <begin position="205"/>
        <end position="223"/>
    </location>
</feature>
<dbReference type="PROSITE" id="PS50156">
    <property type="entry name" value="SSD"/>
    <property type="match status" value="1"/>
</dbReference>
<name>A0ABP7AFR0_9ACTN</name>
<evidence type="ECO:0000256" key="4">
    <source>
        <dbReference type="ARBA" id="ARBA00022692"/>
    </source>
</evidence>
<dbReference type="Pfam" id="PF03176">
    <property type="entry name" value="MMPL"/>
    <property type="match status" value="2"/>
</dbReference>
<dbReference type="InterPro" id="IPR000731">
    <property type="entry name" value="SSD"/>
</dbReference>